<evidence type="ECO:0000313" key="2">
    <source>
        <dbReference type="Proteomes" id="UP001054837"/>
    </source>
</evidence>
<dbReference type="PANTHER" id="PTHR31094:SF2">
    <property type="entry name" value="RIKEN CDNA 2310061I04 GENE"/>
    <property type="match status" value="1"/>
</dbReference>
<dbReference type="Pfam" id="PF10184">
    <property type="entry name" value="DUF2358"/>
    <property type="match status" value="1"/>
</dbReference>
<proteinExistence type="predicted"/>
<dbReference type="PANTHER" id="PTHR31094">
    <property type="entry name" value="RIKEN CDNA 2310061I04 GENE"/>
    <property type="match status" value="1"/>
</dbReference>
<dbReference type="InterPro" id="IPR018790">
    <property type="entry name" value="DUF2358"/>
</dbReference>
<reference evidence="1 2" key="1">
    <citation type="submission" date="2021-06" db="EMBL/GenBank/DDBJ databases">
        <title>Caerostris darwini draft genome.</title>
        <authorList>
            <person name="Kono N."/>
            <person name="Arakawa K."/>
        </authorList>
    </citation>
    <scope>NUCLEOTIDE SEQUENCE [LARGE SCALE GENOMIC DNA]</scope>
</reference>
<dbReference type="Proteomes" id="UP001054837">
    <property type="component" value="Unassembled WGS sequence"/>
</dbReference>
<evidence type="ECO:0000313" key="1">
    <source>
        <dbReference type="EMBL" id="GIY13405.1"/>
    </source>
</evidence>
<dbReference type="EMBL" id="BPLQ01005230">
    <property type="protein sequence ID" value="GIY13405.1"/>
    <property type="molecule type" value="Genomic_DNA"/>
</dbReference>
<protein>
    <submittedName>
        <fullName evidence="1">Uncharacterized protein C6orf136</fullName>
    </submittedName>
</protein>
<accession>A0AAV4QVY0</accession>
<organism evidence="1 2">
    <name type="scientific">Caerostris darwini</name>
    <dbReference type="NCBI Taxonomy" id="1538125"/>
    <lineage>
        <taxon>Eukaryota</taxon>
        <taxon>Metazoa</taxon>
        <taxon>Ecdysozoa</taxon>
        <taxon>Arthropoda</taxon>
        <taxon>Chelicerata</taxon>
        <taxon>Arachnida</taxon>
        <taxon>Araneae</taxon>
        <taxon>Araneomorphae</taxon>
        <taxon>Entelegynae</taxon>
        <taxon>Araneoidea</taxon>
        <taxon>Araneidae</taxon>
        <taxon>Caerostris</taxon>
    </lineage>
</organism>
<dbReference type="AlphaFoldDB" id="A0AAV4QVY0"/>
<sequence>MHSVCSVSTIIRVFNQIHRVKWIQGHHIYFHLIKEVTRPLCCSLSRIICTDARLQNAVSHKIQTDHRNDFDHASFDLPFLFVRDNYKAVDHYYLKQVLVPKEICNVDELIRTVEFKKFSANPSFHYNVNLAQNYGNYLPSSNIYCYSFEDIYRNSISHVKRSETLKITDKVFAKSDSNIESSNTGKPSEGQLLLVIDRLTTSLLNFFEKPLDYSIYHKNIIFQNNINGVVIKGLSAYIQTMYVLKIYGYLQYAKVKVEILKITHHIEDGTVRVRWRVKGISRSKLLLNFWKLKSSSWQNYLNNEADWLDGFSVFSVGPDGLIYKHVCDKMTPNDETVKSKKADLKSKILGLLDLPRPSAAGSLHTLVPCYRSQDFFSNKKLS</sequence>
<name>A0AAV4QVY0_9ARAC</name>
<keyword evidence="2" id="KW-1185">Reference proteome</keyword>
<gene>
    <name evidence="1" type="primary">CF136</name>
    <name evidence="1" type="ORF">CDAR_560931</name>
</gene>
<comment type="caution">
    <text evidence="1">The sequence shown here is derived from an EMBL/GenBank/DDBJ whole genome shotgun (WGS) entry which is preliminary data.</text>
</comment>